<protein>
    <submittedName>
        <fullName evidence="1">Uncharacterized protein</fullName>
    </submittedName>
</protein>
<sequence>MEDICCCGHVEDEHECGGACTIEGCLCCGYEEE</sequence>
<dbReference type="AlphaFoldDB" id="A0A0F9LVD6"/>
<accession>A0A0F9LVD6</accession>
<comment type="caution">
    <text evidence="1">The sequence shown here is derived from an EMBL/GenBank/DDBJ whole genome shotgun (WGS) entry which is preliminary data.</text>
</comment>
<reference evidence="1" key="1">
    <citation type="journal article" date="2015" name="Nature">
        <title>Complex archaea that bridge the gap between prokaryotes and eukaryotes.</title>
        <authorList>
            <person name="Spang A."/>
            <person name="Saw J.H."/>
            <person name="Jorgensen S.L."/>
            <person name="Zaremba-Niedzwiedzka K."/>
            <person name="Martijn J."/>
            <person name="Lind A.E."/>
            <person name="van Eijk R."/>
            <person name="Schleper C."/>
            <person name="Guy L."/>
            <person name="Ettema T.J."/>
        </authorList>
    </citation>
    <scope>NUCLEOTIDE SEQUENCE</scope>
</reference>
<evidence type="ECO:0000313" key="1">
    <source>
        <dbReference type="EMBL" id="KKM97373.1"/>
    </source>
</evidence>
<name>A0A0F9LVD6_9ZZZZ</name>
<gene>
    <name evidence="1" type="ORF">LCGC14_1168680</name>
</gene>
<dbReference type="EMBL" id="LAZR01005754">
    <property type="protein sequence ID" value="KKM97373.1"/>
    <property type="molecule type" value="Genomic_DNA"/>
</dbReference>
<proteinExistence type="predicted"/>
<organism evidence="1">
    <name type="scientific">marine sediment metagenome</name>
    <dbReference type="NCBI Taxonomy" id="412755"/>
    <lineage>
        <taxon>unclassified sequences</taxon>
        <taxon>metagenomes</taxon>
        <taxon>ecological metagenomes</taxon>
    </lineage>
</organism>